<gene>
    <name evidence="2" type="ORF">HG66A1_61980</name>
</gene>
<evidence type="ECO:0000259" key="1">
    <source>
        <dbReference type="Pfam" id="PF01909"/>
    </source>
</evidence>
<accession>A0A517PYA9</accession>
<dbReference type="RefSeq" id="WP_145192985.1">
    <property type="nucleotide sequence ID" value="NZ_CP036266.1"/>
</dbReference>
<keyword evidence="2" id="KW-0808">Transferase</keyword>
<dbReference type="InterPro" id="IPR002934">
    <property type="entry name" value="Polymerase_NTP_transf_dom"/>
</dbReference>
<organism evidence="2 3">
    <name type="scientific">Gimesia chilikensis</name>
    <dbReference type="NCBI Taxonomy" id="2605989"/>
    <lineage>
        <taxon>Bacteria</taxon>
        <taxon>Pseudomonadati</taxon>
        <taxon>Planctomycetota</taxon>
        <taxon>Planctomycetia</taxon>
        <taxon>Planctomycetales</taxon>
        <taxon>Planctomycetaceae</taxon>
        <taxon>Gimesia</taxon>
    </lineage>
</organism>
<dbReference type="SUPFAM" id="SSF81301">
    <property type="entry name" value="Nucleotidyltransferase"/>
    <property type="match status" value="1"/>
</dbReference>
<reference evidence="2 3" key="1">
    <citation type="submission" date="2019-02" db="EMBL/GenBank/DDBJ databases">
        <title>Deep-cultivation of Planctomycetes and their phenomic and genomic characterization uncovers novel biology.</title>
        <authorList>
            <person name="Wiegand S."/>
            <person name="Jogler M."/>
            <person name="Boedeker C."/>
            <person name="Pinto D."/>
            <person name="Vollmers J."/>
            <person name="Rivas-Marin E."/>
            <person name="Kohn T."/>
            <person name="Peeters S.H."/>
            <person name="Heuer A."/>
            <person name="Rast P."/>
            <person name="Oberbeckmann S."/>
            <person name="Bunk B."/>
            <person name="Jeske O."/>
            <person name="Meyerdierks A."/>
            <person name="Storesund J.E."/>
            <person name="Kallscheuer N."/>
            <person name="Luecker S."/>
            <person name="Lage O.M."/>
            <person name="Pohl T."/>
            <person name="Merkel B.J."/>
            <person name="Hornburger P."/>
            <person name="Mueller R.-W."/>
            <person name="Bruemmer F."/>
            <person name="Labrenz M."/>
            <person name="Spormann A.M."/>
            <person name="Op den Camp H."/>
            <person name="Overmann J."/>
            <person name="Amann R."/>
            <person name="Jetten M.S.M."/>
            <person name="Mascher T."/>
            <person name="Medema M.H."/>
            <person name="Devos D.P."/>
            <person name="Kaster A.-K."/>
            <person name="Ovreas L."/>
            <person name="Rohde M."/>
            <person name="Galperin M.Y."/>
            <person name="Jogler C."/>
        </authorList>
    </citation>
    <scope>NUCLEOTIDE SEQUENCE [LARGE SCALE GENOMIC DNA]</scope>
    <source>
        <strain evidence="2 3">HG66A1</strain>
    </source>
</reference>
<dbReference type="EMBL" id="CP036266">
    <property type="protein sequence ID" value="QDT24366.1"/>
    <property type="molecule type" value="Genomic_DNA"/>
</dbReference>
<dbReference type="InterPro" id="IPR043519">
    <property type="entry name" value="NT_sf"/>
</dbReference>
<feature type="domain" description="Polymerase nucleotidyl transferase" evidence="1">
    <location>
        <begin position="41"/>
        <end position="107"/>
    </location>
</feature>
<dbReference type="GO" id="GO:0016779">
    <property type="term" value="F:nucleotidyltransferase activity"/>
    <property type="evidence" value="ECO:0007669"/>
    <property type="project" value="InterPro"/>
</dbReference>
<dbReference type="OrthoDB" id="272882at2"/>
<dbReference type="Proteomes" id="UP000320421">
    <property type="component" value="Chromosome"/>
</dbReference>
<name>A0A517PYA9_9PLAN</name>
<dbReference type="CDD" id="cd05403">
    <property type="entry name" value="NT_KNTase_like"/>
    <property type="match status" value="1"/>
</dbReference>
<protein>
    <submittedName>
        <fullName evidence="2">Nucleotidyltransferase domain protein</fullName>
    </submittedName>
</protein>
<dbReference type="AlphaFoldDB" id="A0A517PYA9"/>
<dbReference type="Gene3D" id="3.30.460.10">
    <property type="entry name" value="Beta Polymerase, domain 2"/>
    <property type="match status" value="1"/>
</dbReference>
<evidence type="ECO:0000313" key="2">
    <source>
        <dbReference type="EMBL" id="QDT24366.1"/>
    </source>
</evidence>
<proteinExistence type="predicted"/>
<dbReference type="Pfam" id="PF01909">
    <property type="entry name" value="NTP_transf_2"/>
    <property type="match status" value="1"/>
</dbReference>
<evidence type="ECO:0000313" key="3">
    <source>
        <dbReference type="Proteomes" id="UP000320421"/>
    </source>
</evidence>
<keyword evidence="3" id="KW-1185">Reference proteome</keyword>
<sequence length="368" mass="41991">MPNGSIDPAFDYVAQFSADSGKEWPTMVAAQADAFAVQDLLLKTLRQFTSDDVDVVVFGSLARREWTSGSDVDWTMLVDGQADTQHRVAAREIEMTLAEMNYKDVSLKGPGAEGIFGNMAFSHEIVHHIGGQADTNRNTTQRVLLLLEATSLRDSDDELGGSYARIVRQILNRYLMSDSNFHSQPDDESRIPRFLMNDVVRYWRTMCVDFAYKDWDQGGKKWAIRNIKLRTSRKLLFVAGLLMVFSCYKNESLLSDGANSGDYQMKLQKHLLNFVHSTPLNILVWTLRELGLDEPCRAFLCIYEEFLGQINDKTVRDHLGILSEEDVYTDAIFLKCREISHRLQATLRSMCFEIDTPLREFTCEYGVF</sequence>